<organism evidence="3 4">
    <name type="scientific">Brevibacillus ruminantium</name>
    <dbReference type="NCBI Taxonomy" id="2950604"/>
    <lineage>
        <taxon>Bacteria</taxon>
        <taxon>Bacillati</taxon>
        <taxon>Bacillota</taxon>
        <taxon>Bacilli</taxon>
        <taxon>Bacillales</taxon>
        <taxon>Paenibacillaceae</taxon>
        <taxon>Brevibacillus</taxon>
    </lineage>
</organism>
<dbReference type="RefSeq" id="WP_251871927.1">
    <property type="nucleotide sequence ID" value="NZ_CP098755.1"/>
</dbReference>
<dbReference type="Proteomes" id="UP001056500">
    <property type="component" value="Chromosome"/>
</dbReference>
<keyword evidence="1" id="KW-0472">Membrane</keyword>
<gene>
    <name evidence="3" type="ORF">NDK47_22255</name>
</gene>
<dbReference type="Pfam" id="PF11127">
    <property type="entry name" value="YgaP-like_TM"/>
    <property type="match status" value="1"/>
</dbReference>
<evidence type="ECO:0000256" key="1">
    <source>
        <dbReference type="SAM" id="Phobius"/>
    </source>
</evidence>
<dbReference type="InterPro" id="IPR021309">
    <property type="entry name" value="YgaP-like_TM"/>
</dbReference>
<feature type="transmembrane region" description="Helical" evidence="1">
    <location>
        <begin position="9"/>
        <end position="26"/>
    </location>
</feature>
<evidence type="ECO:0000313" key="3">
    <source>
        <dbReference type="EMBL" id="USG64818.1"/>
    </source>
</evidence>
<feature type="transmembrane region" description="Helical" evidence="1">
    <location>
        <begin position="32"/>
        <end position="55"/>
    </location>
</feature>
<protein>
    <submittedName>
        <fullName evidence="3">DUF2892 domain-containing protein</fullName>
    </submittedName>
</protein>
<keyword evidence="1" id="KW-0812">Transmembrane</keyword>
<name>A0ABY4WCN6_9BACL</name>
<proteinExistence type="predicted"/>
<reference evidence="3" key="1">
    <citation type="submission" date="2022-06" db="EMBL/GenBank/DDBJ databases">
        <title>Genome sequencing of Brevibacillus sp. BB3-R1.</title>
        <authorList>
            <person name="Heo J."/>
            <person name="Lee D."/>
            <person name="Won M."/>
            <person name="Han B.-H."/>
            <person name="Hong S.-B."/>
            <person name="Kwon S.-W."/>
        </authorList>
    </citation>
    <scope>NUCLEOTIDE SEQUENCE</scope>
    <source>
        <strain evidence="3">BB3-R1</strain>
    </source>
</reference>
<sequence>MRNLGRLDRVTRVVSGTAFLSMFWLATGPWKYAGLLGVVLLLTGLAGTCLFYKILGVNTCRK</sequence>
<dbReference type="EMBL" id="CP098755">
    <property type="protein sequence ID" value="USG64818.1"/>
    <property type="molecule type" value="Genomic_DNA"/>
</dbReference>
<accession>A0ABY4WCN6</accession>
<keyword evidence="4" id="KW-1185">Reference proteome</keyword>
<feature type="domain" description="Inner membrane protein YgaP-like transmembrane" evidence="2">
    <location>
        <begin position="1"/>
        <end position="61"/>
    </location>
</feature>
<keyword evidence="1" id="KW-1133">Transmembrane helix</keyword>
<evidence type="ECO:0000313" key="4">
    <source>
        <dbReference type="Proteomes" id="UP001056500"/>
    </source>
</evidence>
<evidence type="ECO:0000259" key="2">
    <source>
        <dbReference type="Pfam" id="PF11127"/>
    </source>
</evidence>